<accession>A0ACC1C3V7</accession>
<protein>
    <submittedName>
        <fullName evidence="1">Uncharacterized protein</fullName>
    </submittedName>
</protein>
<sequence>MQRKRSQTKAATGFVGRWGRVTLLAMTTVLASIKDGNRYGKARQQWDLVAQWQRVTTYMFGKDNGVGFDQRWQWVEKRNWGK</sequence>
<organism evidence="1 2">
    <name type="scientific">Pistacia atlantica</name>
    <dbReference type="NCBI Taxonomy" id="434234"/>
    <lineage>
        <taxon>Eukaryota</taxon>
        <taxon>Viridiplantae</taxon>
        <taxon>Streptophyta</taxon>
        <taxon>Embryophyta</taxon>
        <taxon>Tracheophyta</taxon>
        <taxon>Spermatophyta</taxon>
        <taxon>Magnoliopsida</taxon>
        <taxon>eudicotyledons</taxon>
        <taxon>Gunneridae</taxon>
        <taxon>Pentapetalae</taxon>
        <taxon>rosids</taxon>
        <taxon>malvids</taxon>
        <taxon>Sapindales</taxon>
        <taxon>Anacardiaceae</taxon>
        <taxon>Pistacia</taxon>
    </lineage>
</organism>
<evidence type="ECO:0000313" key="2">
    <source>
        <dbReference type="Proteomes" id="UP001164250"/>
    </source>
</evidence>
<proteinExistence type="predicted"/>
<comment type="caution">
    <text evidence="1">The sequence shown here is derived from an EMBL/GenBank/DDBJ whole genome shotgun (WGS) entry which is preliminary data.</text>
</comment>
<reference evidence="2" key="1">
    <citation type="journal article" date="2023" name="G3 (Bethesda)">
        <title>Genome assembly and association tests identify interacting loci associated with vigor, precocity, and sex in interspecific pistachio rootstocks.</title>
        <authorList>
            <person name="Palmer W."/>
            <person name="Jacygrad E."/>
            <person name="Sagayaradj S."/>
            <person name="Cavanaugh K."/>
            <person name="Han R."/>
            <person name="Bertier L."/>
            <person name="Beede B."/>
            <person name="Kafkas S."/>
            <person name="Golino D."/>
            <person name="Preece J."/>
            <person name="Michelmore R."/>
        </authorList>
    </citation>
    <scope>NUCLEOTIDE SEQUENCE [LARGE SCALE GENOMIC DNA]</scope>
</reference>
<gene>
    <name evidence="1" type="ORF">Patl1_17613</name>
</gene>
<evidence type="ECO:0000313" key="1">
    <source>
        <dbReference type="EMBL" id="KAJ0106669.1"/>
    </source>
</evidence>
<dbReference type="EMBL" id="CM047898">
    <property type="protein sequence ID" value="KAJ0106669.1"/>
    <property type="molecule type" value="Genomic_DNA"/>
</dbReference>
<name>A0ACC1C3V7_9ROSI</name>
<dbReference type="Proteomes" id="UP001164250">
    <property type="component" value="Chromosome 2"/>
</dbReference>
<keyword evidence="2" id="KW-1185">Reference proteome</keyword>